<dbReference type="EMBL" id="PFSI01000028">
    <property type="protein sequence ID" value="PJC24659.1"/>
    <property type="molecule type" value="Genomic_DNA"/>
</dbReference>
<feature type="domain" description="O-antigen ligase-related" evidence="6">
    <location>
        <begin position="194"/>
        <end position="335"/>
    </location>
</feature>
<dbReference type="PANTHER" id="PTHR37422:SF13">
    <property type="entry name" value="LIPOPOLYSACCHARIDE BIOSYNTHESIS PROTEIN PA4999-RELATED"/>
    <property type="match status" value="1"/>
</dbReference>
<comment type="caution">
    <text evidence="7">The sequence shown here is derived from an EMBL/GenBank/DDBJ whole genome shotgun (WGS) entry which is preliminary data.</text>
</comment>
<feature type="transmembrane region" description="Helical" evidence="5">
    <location>
        <begin position="322"/>
        <end position="346"/>
    </location>
</feature>
<name>A0A2M8EPI8_9BACT</name>
<evidence type="ECO:0000313" key="8">
    <source>
        <dbReference type="Proteomes" id="UP000230251"/>
    </source>
</evidence>
<feature type="transmembrane region" description="Helical" evidence="5">
    <location>
        <begin position="116"/>
        <end position="134"/>
    </location>
</feature>
<dbReference type="Pfam" id="PF04932">
    <property type="entry name" value="Wzy_C"/>
    <property type="match status" value="1"/>
</dbReference>
<dbReference type="PANTHER" id="PTHR37422">
    <property type="entry name" value="TEICHURONIC ACID BIOSYNTHESIS PROTEIN TUAE"/>
    <property type="match status" value="1"/>
</dbReference>
<dbReference type="InterPro" id="IPR051533">
    <property type="entry name" value="WaaL-like"/>
</dbReference>
<proteinExistence type="predicted"/>
<evidence type="ECO:0000256" key="3">
    <source>
        <dbReference type="ARBA" id="ARBA00022989"/>
    </source>
</evidence>
<feature type="transmembrane region" description="Helical" evidence="5">
    <location>
        <begin position="358"/>
        <end position="379"/>
    </location>
</feature>
<reference evidence="8" key="1">
    <citation type="submission" date="2017-09" db="EMBL/GenBank/DDBJ databases">
        <title>Depth-based differentiation of microbial function through sediment-hosted aquifers and enrichment of novel symbionts in the deep terrestrial subsurface.</title>
        <authorList>
            <person name="Probst A.J."/>
            <person name="Ladd B."/>
            <person name="Jarett J.K."/>
            <person name="Geller-Mcgrath D.E."/>
            <person name="Sieber C.M.K."/>
            <person name="Emerson J.B."/>
            <person name="Anantharaman K."/>
            <person name="Thomas B.C."/>
            <person name="Malmstrom R."/>
            <person name="Stieglmeier M."/>
            <person name="Klingl A."/>
            <person name="Woyke T."/>
            <person name="Ryan C.M."/>
            <person name="Banfield J.F."/>
        </authorList>
    </citation>
    <scope>NUCLEOTIDE SEQUENCE [LARGE SCALE GENOMIC DNA]</scope>
</reference>
<dbReference type="GO" id="GO:0016020">
    <property type="term" value="C:membrane"/>
    <property type="evidence" value="ECO:0007669"/>
    <property type="project" value="UniProtKB-SubCell"/>
</dbReference>
<organism evidence="7 8">
    <name type="scientific">Candidatus Uhrbacteria bacterium CG_4_9_14_0_2_um_filter_41_50</name>
    <dbReference type="NCBI Taxonomy" id="1975031"/>
    <lineage>
        <taxon>Bacteria</taxon>
        <taxon>Candidatus Uhriibacteriota</taxon>
    </lineage>
</organism>
<feature type="transmembrane region" description="Helical" evidence="5">
    <location>
        <begin position="238"/>
        <end position="258"/>
    </location>
</feature>
<comment type="subcellular location">
    <subcellularLocation>
        <location evidence="1">Membrane</location>
        <topology evidence="1">Multi-pass membrane protein</topology>
    </subcellularLocation>
</comment>
<dbReference type="Proteomes" id="UP000230251">
    <property type="component" value="Unassembled WGS sequence"/>
</dbReference>
<evidence type="ECO:0000256" key="5">
    <source>
        <dbReference type="SAM" id="Phobius"/>
    </source>
</evidence>
<accession>A0A2M8EPI8</accession>
<evidence type="ECO:0000313" key="7">
    <source>
        <dbReference type="EMBL" id="PJC24659.1"/>
    </source>
</evidence>
<sequence>MLLLTGLLPVYLLRFDIGPIPSTALEILILISIVVWILKLRDLKFRKGVWQYAPTIRPWIKPTILLIAAASIAVTVAPDPFSALGIWKAYFIEPILVAVMMFSCFDKKDFESALKALEISSIVLSVIGILQYLTGLGIPTPWDIELRITSIFDYPNALGLFLAPIVAMAIVRLSSCRRGVLQYTPTDVAIWIATALFGTIAIILSETEAALVAIPVALIITFLLSPKRVWHAKLMPKWRVGFEVLAVLIILVALIPTVREKIFLQDYSGQVRISQWVETAHLLQDHFVFGAGLNGYPTVLAEYHDPTLYEIFQYPHNIFLNIWVELGLLGLIAFFWFVFLILKTVLKSYSANKLQSETLALLAVFLVILIHGLVDVPYFKNDLAVMSW</sequence>
<feature type="transmembrane region" description="Helical" evidence="5">
    <location>
        <begin position="209"/>
        <end position="226"/>
    </location>
</feature>
<feature type="transmembrane region" description="Helical" evidence="5">
    <location>
        <begin position="183"/>
        <end position="203"/>
    </location>
</feature>
<evidence type="ECO:0000256" key="2">
    <source>
        <dbReference type="ARBA" id="ARBA00022692"/>
    </source>
</evidence>
<keyword evidence="4 5" id="KW-0472">Membrane</keyword>
<protein>
    <recommendedName>
        <fullName evidence="6">O-antigen ligase-related domain-containing protein</fullName>
    </recommendedName>
</protein>
<feature type="transmembrane region" description="Helical" evidence="5">
    <location>
        <begin position="84"/>
        <end position="104"/>
    </location>
</feature>
<feature type="transmembrane region" description="Helical" evidence="5">
    <location>
        <begin position="59"/>
        <end position="78"/>
    </location>
</feature>
<keyword evidence="2 5" id="KW-0812">Transmembrane</keyword>
<dbReference type="AlphaFoldDB" id="A0A2M8EPI8"/>
<keyword evidence="3 5" id="KW-1133">Transmembrane helix</keyword>
<feature type="transmembrane region" description="Helical" evidence="5">
    <location>
        <begin position="20"/>
        <end position="38"/>
    </location>
</feature>
<gene>
    <name evidence="7" type="ORF">CO057_01795</name>
</gene>
<dbReference type="InterPro" id="IPR007016">
    <property type="entry name" value="O-antigen_ligase-rel_domated"/>
</dbReference>
<feature type="transmembrane region" description="Helical" evidence="5">
    <location>
        <begin position="154"/>
        <end position="171"/>
    </location>
</feature>
<evidence type="ECO:0000256" key="4">
    <source>
        <dbReference type="ARBA" id="ARBA00023136"/>
    </source>
</evidence>
<evidence type="ECO:0000256" key="1">
    <source>
        <dbReference type="ARBA" id="ARBA00004141"/>
    </source>
</evidence>
<feature type="non-terminal residue" evidence="7">
    <location>
        <position position="388"/>
    </location>
</feature>
<evidence type="ECO:0000259" key="6">
    <source>
        <dbReference type="Pfam" id="PF04932"/>
    </source>
</evidence>